<accession>A0A6J4QXV6</accession>
<dbReference type="GO" id="GO:0005829">
    <property type="term" value="C:cytosol"/>
    <property type="evidence" value="ECO:0007669"/>
    <property type="project" value="TreeGrafter"/>
</dbReference>
<proteinExistence type="inferred from homology"/>
<dbReference type="GO" id="GO:0009691">
    <property type="term" value="P:cytokinin biosynthetic process"/>
    <property type="evidence" value="ECO:0007669"/>
    <property type="project" value="UniProtKB-UniRule"/>
</dbReference>
<dbReference type="NCBIfam" id="TIGR00730">
    <property type="entry name" value="Rossman fold protein, TIGR00730 family"/>
    <property type="match status" value="1"/>
</dbReference>
<comment type="similarity">
    <text evidence="1 2">Belongs to the LOG family.</text>
</comment>
<evidence type="ECO:0000256" key="2">
    <source>
        <dbReference type="RuleBase" id="RU363015"/>
    </source>
</evidence>
<evidence type="ECO:0000313" key="3">
    <source>
        <dbReference type="EMBL" id="CAA9456857.1"/>
    </source>
</evidence>
<dbReference type="EC" id="3.2.2.n1" evidence="2"/>
<comment type="catalytic activity">
    <reaction evidence="2">
        <text>N(6)-(dimethylallyl)adenosine 5'-phosphate + H2O = N(6)-dimethylallyladenine + D-ribose 5-phosphate</text>
        <dbReference type="Rhea" id="RHEA:48560"/>
        <dbReference type="ChEBI" id="CHEBI:15377"/>
        <dbReference type="ChEBI" id="CHEBI:17660"/>
        <dbReference type="ChEBI" id="CHEBI:57526"/>
        <dbReference type="ChEBI" id="CHEBI:78346"/>
        <dbReference type="EC" id="3.2.2.n1"/>
    </reaction>
</comment>
<sequence>MNTVCVFCGSSEGLRPSYAAAARRMGKMIARRGLRLVYGGGRVGLMGVLADAALEEGGEVVGVIPEALVTRELAHANLTQLYVVGSMHERKALMADLSDGFVTLPGGYGTLEELLEVLSWAQLSIHEKPCALLDVDGYWEPLAALFDKAVTEGFVRPNHRSLILTGEDPELLLDRMKSYTPPETKKWIEPEER</sequence>
<dbReference type="InterPro" id="IPR005269">
    <property type="entry name" value="LOG"/>
</dbReference>
<dbReference type="PANTHER" id="PTHR31223">
    <property type="entry name" value="LOG FAMILY PROTEIN YJL055W"/>
    <property type="match status" value="1"/>
</dbReference>
<dbReference type="PANTHER" id="PTHR31223:SF70">
    <property type="entry name" value="LOG FAMILY PROTEIN YJL055W"/>
    <property type="match status" value="1"/>
</dbReference>
<name>A0A6J4QXV6_9ACTN</name>
<dbReference type="SUPFAM" id="SSF102405">
    <property type="entry name" value="MCP/YpsA-like"/>
    <property type="match status" value="1"/>
</dbReference>
<keyword evidence="2" id="KW-0203">Cytokinin biosynthesis</keyword>
<dbReference type="Gene3D" id="3.40.50.450">
    <property type="match status" value="1"/>
</dbReference>
<dbReference type="InterPro" id="IPR031100">
    <property type="entry name" value="LOG_fam"/>
</dbReference>
<protein>
    <recommendedName>
        <fullName evidence="2">Cytokinin riboside 5'-monophosphate phosphoribohydrolase</fullName>
        <ecNumber evidence="2">3.2.2.n1</ecNumber>
    </recommendedName>
</protein>
<reference evidence="3" key="1">
    <citation type="submission" date="2020-02" db="EMBL/GenBank/DDBJ databases">
        <authorList>
            <person name="Meier V. D."/>
        </authorList>
    </citation>
    <scope>NUCLEOTIDE SEQUENCE</scope>
    <source>
        <strain evidence="3">AVDCRST_MAG14</strain>
    </source>
</reference>
<dbReference type="Pfam" id="PF03641">
    <property type="entry name" value="Lysine_decarbox"/>
    <property type="match status" value="1"/>
</dbReference>
<keyword evidence="2" id="KW-0378">Hydrolase</keyword>
<dbReference type="GO" id="GO:0016799">
    <property type="term" value="F:hydrolase activity, hydrolyzing N-glycosyl compounds"/>
    <property type="evidence" value="ECO:0007669"/>
    <property type="project" value="TreeGrafter"/>
</dbReference>
<organism evidence="3">
    <name type="scientific">uncultured Rubrobacteraceae bacterium</name>
    <dbReference type="NCBI Taxonomy" id="349277"/>
    <lineage>
        <taxon>Bacteria</taxon>
        <taxon>Bacillati</taxon>
        <taxon>Actinomycetota</taxon>
        <taxon>Rubrobacteria</taxon>
        <taxon>Rubrobacterales</taxon>
        <taxon>Rubrobacteraceae</taxon>
        <taxon>environmental samples</taxon>
    </lineage>
</organism>
<evidence type="ECO:0000256" key="1">
    <source>
        <dbReference type="ARBA" id="ARBA00006763"/>
    </source>
</evidence>
<comment type="catalytic activity">
    <reaction evidence="2">
        <text>9-ribosyl-trans-zeatin 5'-phosphate + H2O = trans-zeatin + D-ribose 5-phosphate</text>
        <dbReference type="Rhea" id="RHEA:48564"/>
        <dbReference type="ChEBI" id="CHEBI:15377"/>
        <dbReference type="ChEBI" id="CHEBI:16522"/>
        <dbReference type="ChEBI" id="CHEBI:78346"/>
        <dbReference type="ChEBI" id="CHEBI:87947"/>
        <dbReference type="EC" id="3.2.2.n1"/>
    </reaction>
</comment>
<dbReference type="EMBL" id="CADCVG010000073">
    <property type="protein sequence ID" value="CAA9456857.1"/>
    <property type="molecule type" value="Genomic_DNA"/>
</dbReference>
<gene>
    <name evidence="3" type="ORF">AVDCRST_MAG14-1759</name>
</gene>
<dbReference type="AlphaFoldDB" id="A0A6J4QXV6"/>